<feature type="compositionally biased region" description="Basic and acidic residues" evidence="3">
    <location>
        <begin position="156"/>
        <end position="173"/>
    </location>
</feature>
<dbReference type="GO" id="GO:1990904">
    <property type="term" value="C:ribonucleoprotein complex"/>
    <property type="evidence" value="ECO:0007669"/>
    <property type="project" value="UniProtKB-KW"/>
</dbReference>
<feature type="region of interest" description="Disordered" evidence="3">
    <location>
        <begin position="142"/>
        <end position="200"/>
    </location>
</feature>
<evidence type="ECO:0000313" key="6">
    <source>
        <dbReference type="Proteomes" id="UP000324585"/>
    </source>
</evidence>
<evidence type="ECO:0000256" key="1">
    <source>
        <dbReference type="ARBA" id="ARBA00022553"/>
    </source>
</evidence>
<evidence type="ECO:0000256" key="3">
    <source>
        <dbReference type="SAM" id="MobiDB-lite"/>
    </source>
</evidence>
<evidence type="ECO:0000256" key="2">
    <source>
        <dbReference type="ARBA" id="ARBA00046328"/>
    </source>
</evidence>
<comment type="caution">
    <text evidence="5">The sequence shown here is derived from an EMBL/GenBank/DDBJ whole genome shotgun (WGS) entry which is preliminary data.</text>
</comment>
<dbReference type="GO" id="GO:0016973">
    <property type="term" value="P:poly(A)+ mRNA export from nucleus"/>
    <property type="evidence" value="ECO:0007669"/>
    <property type="project" value="TreeGrafter"/>
</dbReference>
<dbReference type="PROSITE" id="PS50800">
    <property type="entry name" value="SAP"/>
    <property type="match status" value="1"/>
</dbReference>
<dbReference type="SUPFAM" id="SSF68906">
    <property type="entry name" value="SAP domain"/>
    <property type="match status" value="1"/>
</dbReference>
<comment type="similarity">
    <text evidence="2">Belongs to the SAP domain-containing ribonucleoprotein family.</text>
</comment>
<organism evidence="5 6">
    <name type="scientific">Porphyridium purpureum</name>
    <name type="common">Red alga</name>
    <name type="synonym">Porphyridium cruentum</name>
    <dbReference type="NCBI Taxonomy" id="35688"/>
    <lineage>
        <taxon>Eukaryota</taxon>
        <taxon>Rhodophyta</taxon>
        <taxon>Bangiophyceae</taxon>
        <taxon>Porphyridiales</taxon>
        <taxon>Porphyridiaceae</taxon>
        <taxon>Porphyridium</taxon>
    </lineage>
</organism>
<dbReference type="Gene3D" id="1.10.720.30">
    <property type="entry name" value="SAP domain"/>
    <property type="match status" value="1"/>
</dbReference>
<dbReference type="OrthoDB" id="6159259at2759"/>
<protein>
    <submittedName>
        <fullName evidence="5">Heterogeneous nuclear ribonucleoprotein U-like protein 1</fullName>
    </submittedName>
</protein>
<dbReference type="GO" id="GO:0005634">
    <property type="term" value="C:nucleus"/>
    <property type="evidence" value="ECO:0007669"/>
    <property type="project" value="TreeGrafter"/>
</dbReference>
<dbReference type="InterPro" id="IPR052240">
    <property type="entry name" value="SAP_domain_ribonucleoprotein"/>
</dbReference>
<dbReference type="PANTHER" id="PTHR46551:SF1">
    <property type="entry name" value="SAP DOMAIN-CONTAINING RIBONUCLEOPROTEIN"/>
    <property type="match status" value="1"/>
</dbReference>
<dbReference type="Pfam" id="PF02037">
    <property type="entry name" value="SAP"/>
    <property type="match status" value="1"/>
</dbReference>
<dbReference type="EMBL" id="VRMN01000001">
    <property type="protein sequence ID" value="KAA8499091.1"/>
    <property type="molecule type" value="Genomic_DNA"/>
</dbReference>
<dbReference type="PANTHER" id="PTHR46551">
    <property type="entry name" value="SAP DOMAIN-CONTAINING RIBONUCLEOPROTEIN"/>
    <property type="match status" value="1"/>
</dbReference>
<keyword evidence="6" id="KW-1185">Reference proteome</keyword>
<feature type="compositionally biased region" description="Polar residues" evidence="3">
    <location>
        <begin position="182"/>
        <end position="192"/>
    </location>
</feature>
<feature type="domain" description="SAP" evidence="4">
    <location>
        <begin position="97"/>
        <end position="131"/>
    </location>
</feature>
<dbReference type="AlphaFoldDB" id="A0A5J4Z5G2"/>
<evidence type="ECO:0000259" key="4">
    <source>
        <dbReference type="PROSITE" id="PS50800"/>
    </source>
</evidence>
<dbReference type="SMART" id="SM00513">
    <property type="entry name" value="SAP"/>
    <property type="match status" value="1"/>
</dbReference>
<gene>
    <name evidence="5" type="ORF">FVE85_6676</name>
</gene>
<evidence type="ECO:0000313" key="5">
    <source>
        <dbReference type="EMBL" id="KAA8499091.1"/>
    </source>
</evidence>
<reference evidence="6" key="1">
    <citation type="journal article" date="2019" name="Nat. Commun.">
        <title>Expansion of phycobilisome linker gene families in mesophilic red algae.</title>
        <authorList>
            <person name="Lee J."/>
            <person name="Kim D."/>
            <person name="Bhattacharya D."/>
            <person name="Yoon H.S."/>
        </authorList>
    </citation>
    <scope>NUCLEOTIDE SEQUENCE [LARGE SCALE GENOMIC DNA]</scope>
    <source>
        <strain evidence="6">CCMP 1328</strain>
    </source>
</reference>
<dbReference type="InterPro" id="IPR003034">
    <property type="entry name" value="SAP_dom"/>
</dbReference>
<dbReference type="Proteomes" id="UP000324585">
    <property type="component" value="Unassembled WGS sequence"/>
</dbReference>
<keyword evidence="1" id="KW-0597">Phosphoprotein</keyword>
<keyword evidence="5" id="KW-0687">Ribonucleoprotein</keyword>
<accession>A0A5J4Z5G2</accession>
<sequence>MNGRQDDEEAPGGIVTHGAVRVLGLVRYSGYSDLTIFLGAKDWRECPHKPNGRREKRKGCVKVFATWLQAVLPIVRQLACHPAPRGRHMHVSGEMDLENMKVDDLRKELKGRGLDSAGVKAVLKDRLKAAIDQEQGDVIVEDRVTKPALNDNAPQPEEKRPIHDASADDRVDSSEAAAGVTTKASESKNQSVHSEEEEERRIIELEEKRKVRAARFNIPYEPLARTEQLRKEKRALRFGGAGVKTDSDAKRQKAV</sequence>
<proteinExistence type="inferred from homology"/>
<name>A0A5J4Z5G2_PORPP</name>
<dbReference type="InterPro" id="IPR036361">
    <property type="entry name" value="SAP_dom_sf"/>
</dbReference>